<dbReference type="EMBL" id="JACAZF010000010">
    <property type="protein sequence ID" value="KAF7293432.1"/>
    <property type="molecule type" value="Genomic_DNA"/>
</dbReference>
<evidence type="ECO:0000256" key="6">
    <source>
        <dbReference type="ARBA" id="ARBA00023136"/>
    </source>
</evidence>
<dbReference type="PANTHER" id="PTHR48022:SF2">
    <property type="entry name" value="PLASTIDIC GLUCOSE TRANSPORTER 4"/>
    <property type="match status" value="1"/>
</dbReference>
<dbReference type="GO" id="GO:0016020">
    <property type="term" value="C:membrane"/>
    <property type="evidence" value="ECO:0007669"/>
    <property type="project" value="UniProtKB-SubCell"/>
</dbReference>
<evidence type="ECO:0000256" key="3">
    <source>
        <dbReference type="ARBA" id="ARBA00022448"/>
    </source>
</evidence>
<comment type="similarity">
    <text evidence="2">Belongs to the major facilitator superfamily. Sugar transporter (TC 2.A.1.1) family.</text>
</comment>
<feature type="transmembrane region" description="Helical" evidence="9">
    <location>
        <begin position="1188"/>
        <end position="1207"/>
    </location>
</feature>
<evidence type="ECO:0000256" key="8">
    <source>
        <dbReference type="SAM" id="MobiDB-lite"/>
    </source>
</evidence>
<dbReference type="InterPro" id="IPR036259">
    <property type="entry name" value="MFS_trans_sf"/>
</dbReference>
<comment type="catalytic activity">
    <reaction evidence="7">
        <text>myo-inositol(out) + H(+)(out) = myo-inositol(in) + H(+)(in)</text>
        <dbReference type="Rhea" id="RHEA:60364"/>
        <dbReference type="ChEBI" id="CHEBI:15378"/>
        <dbReference type="ChEBI" id="CHEBI:17268"/>
    </reaction>
</comment>
<feature type="transmembrane region" description="Helical" evidence="9">
    <location>
        <begin position="1259"/>
        <end position="1281"/>
    </location>
</feature>
<accession>A0A8H6VTK3</accession>
<reference evidence="10" key="1">
    <citation type="submission" date="2020-05" db="EMBL/GenBank/DDBJ databases">
        <title>Mycena genomes resolve the evolution of fungal bioluminescence.</title>
        <authorList>
            <person name="Tsai I.J."/>
        </authorList>
    </citation>
    <scope>NUCLEOTIDE SEQUENCE</scope>
    <source>
        <strain evidence="10">171206Taipei</strain>
    </source>
</reference>
<dbReference type="PRINTS" id="PR00171">
    <property type="entry name" value="SUGRTRNSPORT"/>
</dbReference>
<dbReference type="OrthoDB" id="2506088at2759"/>
<dbReference type="InterPro" id="IPR003663">
    <property type="entry name" value="Sugar/inositol_transpt"/>
</dbReference>
<name>A0A8H6VTK3_9AGAR</name>
<sequence>MSIPLSAECQRRLIPSPSSSHPFRPVDLMPKAPWELPAGVFEISSDGAQVRCLVCRKEGKRNVGGWIQMKNARRHLTAPLHVQAMEICQSRVIDSRTEVAHLHEPYAAPAFNNYQPNATISAVRDEQLAMFSPFAKEEANVMQLNGDPVELQRLVDLRADELAGEEAMLEQEVLGVEECVREAYVRLLMEAMEQGSCDDGGDNEEAKTGDISDDGDSEDDLSLEIQPGRYFPYPNKPNMLLDLMDNLPRCRFSSAQMSVILQFARALGAPDIPTLKGLRKMQQLLQKTVSSEPQRVQSSMGNVFYINDIRATISRDFANPVVAPHIHLFPEDVAPGSPISEIWQAERWKEYEPKQLTPMFSRGQRRFWVEEIAERSNGSFVLLRSLIIHDGVLCTDAQAVTHDNTTALWHYDENTPIETFPVDELTRDFTEILFLWGNKPLQWSPTSSSTPTMPNPLRAKVADDEDLVVIMVDIFLDVLRTAAQTRNRLEAQLTLATRGDAKSIKEQQTLTGTKDKLAQHWIERTLVEFSRLKEDNPRLGIDALAGLTQQWLDAQPGDKINPLLDIAGLDPCQDTPVELLHTVLLGVMKYIWHFMNTKQWSDSDRCLLAIRLQSTDTSSLTIPPIRAAYIVQYRNSLIGKHFKTLMQTLAFCSHDICTAEQRRLIKTAGDLGARLWIPEIDDMDAYLEDLRTAIANLLDAFDAVDPLRILIKIKLHLLAHIPDDIRRFGPAIRFATEVFESCNAIFRACSVRSNRLSPSRDIAAKFASIERVRHILCGGYWLDVQQGAWVQAGEDVLRVLRDDPVFQRHLGWTPPKPIVGGQTRLASEKKQPPIRWAETRAAALSGTNTIDCQPDLESEWRYARTIVAQNGDILRPGSWAYVLDGGKWLLGRVVEILVNSDARVLVTLEQFICTEKLHADLGWPVVRRPRGEDITENNVRSVLVVSPGVLRFMCSVQHDCRRGRCSPVVSGRERQEREETTREKSLIQHGDDDFFVLNLSSLHNFVHLRRILPRSLTTLKPIYPDRDLFHNEMAAKAQQLRLTNREKTAQRRRVKAAEKKRRAVVAVTEADEEVVAAEMGQPVEGEELESDLVDPDELVNGVRSDEGEDDEDDVPFVDDEDDADYAGSTAVGEWSGINALLYYGPTLVKSIGLKGATTSLIVSGGIGIVQFIAVGPAVIYIDRVGRKPLLRACLHMAVSHLIIAVLVMQFQSDWSSHAIAAWAAVAAIYTFTFAYGVSFGPIGWVLPSEVFPLSMRGRGVALSTASNWSNNFFIGLVTPIMMEYSPVGTFLTFATACFVAYLWATYTVPETAGVTLEDMDRVFGGDAGREDRVRRRELEEEMGLRAMVMQLARNNGL</sequence>
<dbReference type="RefSeq" id="XP_037215595.1">
    <property type="nucleotide sequence ID" value="XM_037367763.1"/>
</dbReference>
<dbReference type="Gene3D" id="1.20.1250.20">
    <property type="entry name" value="MFS general substrate transporter like domains"/>
    <property type="match status" value="1"/>
</dbReference>
<dbReference type="GO" id="GO:0005351">
    <property type="term" value="F:carbohydrate:proton symporter activity"/>
    <property type="evidence" value="ECO:0007669"/>
    <property type="project" value="TreeGrafter"/>
</dbReference>
<feature type="region of interest" description="Disordered" evidence="8">
    <location>
        <begin position="195"/>
        <end position="219"/>
    </location>
</feature>
<comment type="subcellular location">
    <subcellularLocation>
        <location evidence="1">Membrane</location>
        <topology evidence="1">Multi-pass membrane protein</topology>
    </subcellularLocation>
</comment>
<keyword evidence="4 9" id="KW-0812">Transmembrane</keyword>
<feature type="transmembrane region" description="Helical" evidence="9">
    <location>
        <begin position="1219"/>
        <end position="1247"/>
    </location>
</feature>
<evidence type="ECO:0000313" key="10">
    <source>
        <dbReference type="EMBL" id="KAF7293432.1"/>
    </source>
</evidence>
<feature type="transmembrane region" description="Helical" evidence="9">
    <location>
        <begin position="1287"/>
        <end position="1304"/>
    </location>
</feature>
<keyword evidence="5 9" id="KW-1133">Transmembrane helix</keyword>
<feature type="compositionally biased region" description="Acidic residues" evidence="8">
    <location>
        <begin position="1106"/>
        <end position="1117"/>
    </location>
</feature>
<evidence type="ECO:0000313" key="11">
    <source>
        <dbReference type="Proteomes" id="UP000636479"/>
    </source>
</evidence>
<evidence type="ECO:0000256" key="7">
    <source>
        <dbReference type="ARBA" id="ARBA00049119"/>
    </source>
</evidence>
<feature type="transmembrane region" description="Helical" evidence="9">
    <location>
        <begin position="1160"/>
        <end position="1181"/>
    </location>
</feature>
<dbReference type="GeneID" id="59350279"/>
<dbReference type="Pfam" id="PF00083">
    <property type="entry name" value="Sugar_tr"/>
    <property type="match status" value="1"/>
</dbReference>
<evidence type="ECO:0000256" key="1">
    <source>
        <dbReference type="ARBA" id="ARBA00004141"/>
    </source>
</evidence>
<organism evidence="10 11">
    <name type="scientific">Mycena indigotica</name>
    <dbReference type="NCBI Taxonomy" id="2126181"/>
    <lineage>
        <taxon>Eukaryota</taxon>
        <taxon>Fungi</taxon>
        <taxon>Dikarya</taxon>
        <taxon>Basidiomycota</taxon>
        <taxon>Agaricomycotina</taxon>
        <taxon>Agaricomycetes</taxon>
        <taxon>Agaricomycetidae</taxon>
        <taxon>Agaricales</taxon>
        <taxon>Marasmiineae</taxon>
        <taxon>Mycenaceae</taxon>
        <taxon>Mycena</taxon>
    </lineage>
</organism>
<evidence type="ECO:0000256" key="9">
    <source>
        <dbReference type="SAM" id="Phobius"/>
    </source>
</evidence>
<keyword evidence="11" id="KW-1185">Reference proteome</keyword>
<comment type="caution">
    <text evidence="10">The sequence shown here is derived from an EMBL/GenBank/DDBJ whole genome shotgun (WGS) entry which is preliminary data.</text>
</comment>
<dbReference type="InterPro" id="IPR050360">
    <property type="entry name" value="MFS_Sugar_Transporters"/>
</dbReference>
<evidence type="ECO:0000256" key="5">
    <source>
        <dbReference type="ARBA" id="ARBA00022989"/>
    </source>
</evidence>
<feature type="region of interest" description="Disordered" evidence="8">
    <location>
        <begin position="1098"/>
        <end position="1117"/>
    </location>
</feature>
<keyword evidence="6 9" id="KW-0472">Membrane</keyword>
<protein>
    <submittedName>
        <fullName evidence="10">FAD-binding-3 domain-containing protein</fullName>
    </submittedName>
</protein>
<gene>
    <name evidence="10" type="ORF">MIND_01120500</name>
</gene>
<dbReference type="SUPFAM" id="SSF103473">
    <property type="entry name" value="MFS general substrate transporter"/>
    <property type="match status" value="1"/>
</dbReference>
<dbReference type="Proteomes" id="UP000636479">
    <property type="component" value="Unassembled WGS sequence"/>
</dbReference>
<evidence type="ECO:0000256" key="2">
    <source>
        <dbReference type="ARBA" id="ARBA00010992"/>
    </source>
</evidence>
<dbReference type="InterPro" id="IPR005828">
    <property type="entry name" value="MFS_sugar_transport-like"/>
</dbReference>
<dbReference type="PANTHER" id="PTHR48022">
    <property type="entry name" value="PLASTIDIC GLUCOSE TRANSPORTER 4"/>
    <property type="match status" value="1"/>
</dbReference>
<evidence type="ECO:0000256" key="4">
    <source>
        <dbReference type="ARBA" id="ARBA00022692"/>
    </source>
</evidence>
<proteinExistence type="inferred from homology"/>
<keyword evidence="3" id="KW-0813">Transport</keyword>